<evidence type="ECO:0000313" key="5">
    <source>
        <dbReference type="Proteomes" id="UP001431209"/>
    </source>
</evidence>
<proteinExistence type="inferred from homology"/>
<keyword evidence="5" id="KW-1185">Reference proteome</keyword>
<evidence type="ECO:0000256" key="1">
    <source>
        <dbReference type="ARBA" id="ARBA00008901"/>
    </source>
</evidence>
<dbReference type="InterPro" id="IPR038499">
    <property type="entry name" value="BRO1_sf"/>
</dbReference>
<evidence type="ECO:0000259" key="3">
    <source>
        <dbReference type="SMART" id="SM01041"/>
    </source>
</evidence>
<comment type="similarity">
    <text evidence="1">Belongs to the BROX family.</text>
</comment>
<dbReference type="InterPro" id="IPR004328">
    <property type="entry name" value="BRO1_dom"/>
</dbReference>
<comment type="caution">
    <text evidence="4">The sequence shown here is derived from an EMBL/GenBank/DDBJ whole genome shotgun (WGS) entry which is preliminary data.</text>
</comment>
<dbReference type="Gene3D" id="1.25.40.280">
    <property type="entry name" value="alix/aip1 like domains"/>
    <property type="match status" value="1"/>
</dbReference>
<feature type="region of interest" description="Disordered" evidence="2">
    <location>
        <begin position="427"/>
        <end position="465"/>
    </location>
</feature>
<gene>
    <name evidence="4" type="ORF">AKO1_013462</name>
</gene>
<evidence type="ECO:0000313" key="4">
    <source>
        <dbReference type="EMBL" id="KAL0488974.1"/>
    </source>
</evidence>
<dbReference type="PANTHER" id="PTHR23032:SF13">
    <property type="entry name" value="BRO1 DOMAIN-CONTAINING PROTEIN BROX"/>
    <property type="match status" value="1"/>
</dbReference>
<dbReference type="InterPro" id="IPR038898">
    <property type="entry name" value="BROX"/>
</dbReference>
<dbReference type="EMBL" id="JAOPGA020001503">
    <property type="protein sequence ID" value="KAL0488974.1"/>
    <property type="molecule type" value="Genomic_DNA"/>
</dbReference>
<dbReference type="AlphaFoldDB" id="A0AAW2ZI20"/>
<accession>A0AAW2ZI20</accession>
<evidence type="ECO:0000256" key="2">
    <source>
        <dbReference type="SAM" id="MobiDB-lite"/>
    </source>
</evidence>
<reference evidence="4 5" key="1">
    <citation type="submission" date="2024-03" db="EMBL/GenBank/DDBJ databases">
        <title>The Acrasis kona genome and developmental transcriptomes reveal deep origins of eukaryotic multicellular pathways.</title>
        <authorList>
            <person name="Sheikh S."/>
            <person name="Fu C.-J."/>
            <person name="Brown M.W."/>
            <person name="Baldauf S.L."/>
        </authorList>
    </citation>
    <scope>NUCLEOTIDE SEQUENCE [LARGE SCALE GENOMIC DNA]</scope>
    <source>
        <strain evidence="4 5">ATCC MYA-3509</strain>
    </source>
</reference>
<dbReference type="Proteomes" id="UP001431209">
    <property type="component" value="Unassembled WGS sequence"/>
</dbReference>
<dbReference type="SMART" id="SM01041">
    <property type="entry name" value="BRO1"/>
    <property type="match status" value="1"/>
</dbReference>
<feature type="compositionally biased region" description="Basic and acidic residues" evidence="2">
    <location>
        <begin position="437"/>
        <end position="447"/>
    </location>
</feature>
<sequence>MKCPTPLLVPHGLIAKSVDLKAQVKSNNKNNSNASYNTDVLEELQRFREFFTQSTKEPSDEEDVLKRMNEYLSVMWGFVFAFEQKGIKQEEKIQVAEQQGDSMVLIKPTPSQKPDPPSPSKFSKLRNSMSFEWCSSQKNNKTNAKVNDSLYEVVMVLLSVINILSQQAQYSVMNDNGKKAFKTLLRAYGMCVQATELSKELDSSAMNALPFELNAFERSKVMLQIIKSQVQEMGFYAAMEKEDKQELVAKISRGAYESYLQCQSLISNADATVAPYSSFVDFKCSVWEVFCKVYSAVYCNKNEENGVAVSLVRSAKSSVPSVIQKSKSLYKYKVTEDSLINVQRDSLVSACDRFDAKFTKENSIVFHQQVPDNIKELPVDPITMGTPTPFTFPKPHAMWTPEVYSSFNISEYLSNTVQQQDIVMKEQPVVSHNDPVVQDKKRERSPEIEEEAPQQKKKSARYDSGGISLCVIC</sequence>
<protein>
    <recommendedName>
        <fullName evidence="3">BRO1 domain-containing protein</fullName>
    </recommendedName>
</protein>
<dbReference type="Pfam" id="PF03097">
    <property type="entry name" value="BRO1"/>
    <property type="match status" value="1"/>
</dbReference>
<organism evidence="4 5">
    <name type="scientific">Acrasis kona</name>
    <dbReference type="NCBI Taxonomy" id="1008807"/>
    <lineage>
        <taxon>Eukaryota</taxon>
        <taxon>Discoba</taxon>
        <taxon>Heterolobosea</taxon>
        <taxon>Tetramitia</taxon>
        <taxon>Eutetramitia</taxon>
        <taxon>Acrasidae</taxon>
        <taxon>Acrasis</taxon>
    </lineage>
</organism>
<feature type="domain" description="BRO1" evidence="3">
    <location>
        <begin position="6"/>
        <end position="417"/>
    </location>
</feature>
<name>A0AAW2ZI20_9EUKA</name>
<dbReference type="PANTHER" id="PTHR23032">
    <property type="entry name" value="BRO1 DOMAIN-CONTAINING PROTEIN BROX"/>
    <property type="match status" value="1"/>
</dbReference>